<comment type="caution">
    <text evidence="1">The sequence shown here is derived from an EMBL/GenBank/DDBJ whole genome shotgun (WGS) entry which is preliminary data.</text>
</comment>
<evidence type="ECO:0000313" key="1">
    <source>
        <dbReference type="EMBL" id="KAI7742892.1"/>
    </source>
</evidence>
<gene>
    <name evidence="1" type="ORF">M8C21_032437</name>
</gene>
<name>A0AAD5CJB0_AMBAR</name>
<organism evidence="1 2">
    <name type="scientific">Ambrosia artemisiifolia</name>
    <name type="common">Common ragweed</name>
    <dbReference type="NCBI Taxonomy" id="4212"/>
    <lineage>
        <taxon>Eukaryota</taxon>
        <taxon>Viridiplantae</taxon>
        <taxon>Streptophyta</taxon>
        <taxon>Embryophyta</taxon>
        <taxon>Tracheophyta</taxon>
        <taxon>Spermatophyta</taxon>
        <taxon>Magnoliopsida</taxon>
        <taxon>eudicotyledons</taxon>
        <taxon>Gunneridae</taxon>
        <taxon>Pentapetalae</taxon>
        <taxon>asterids</taxon>
        <taxon>campanulids</taxon>
        <taxon>Asterales</taxon>
        <taxon>Asteraceae</taxon>
        <taxon>Asteroideae</taxon>
        <taxon>Heliantheae alliance</taxon>
        <taxon>Heliantheae</taxon>
        <taxon>Ambrosia</taxon>
    </lineage>
</organism>
<dbReference type="Proteomes" id="UP001206925">
    <property type="component" value="Unassembled WGS sequence"/>
</dbReference>
<keyword evidence="2" id="KW-1185">Reference proteome</keyword>
<dbReference type="AlphaFoldDB" id="A0AAD5CJB0"/>
<proteinExistence type="predicted"/>
<sequence>MLCIRSNSLMVVLYTANNTLGNHTHHQPGHLIHLKLYACSVGEPWDEIASSLRHVYIMKINLENTLFKMESSRLKSELKAMNLKGGLNQLEIGVIKAIASTI</sequence>
<protein>
    <submittedName>
        <fullName evidence="1">Uncharacterized protein</fullName>
    </submittedName>
</protein>
<dbReference type="EMBL" id="JAMZMK010007870">
    <property type="protein sequence ID" value="KAI7742892.1"/>
    <property type="molecule type" value="Genomic_DNA"/>
</dbReference>
<reference evidence="1" key="1">
    <citation type="submission" date="2022-06" db="EMBL/GenBank/DDBJ databases">
        <title>Uncovering the hologenomic basis of an extraordinary plant invasion.</title>
        <authorList>
            <person name="Bieker V.C."/>
            <person name="Martin M.D."/>
            <person name="Gilbert T."/>
            <person name="Hodgins K."/>
            <person name="Battlay P."/>
            <person name="Petersen B."/>
            <person name="Wilson J."/>
        </authorList>
    </citation>
    <scope>NUCLEOTIDE SEQUENCE</scope>
    <source>
        <strain evidence="1">AA19_3_7</strain>
        <tissue evidence="1">Leaf</tissue>
    </source>
</reference>
<evidence type="ECO:0000313" key="2">
    <source>
        <dbReference type="Proteomes" id="UP001206925"/>
    </source>
</evidence>
<accession>A0AAD5CJB0</accession>